<dbReference type="AlphaFoldDB" id="A0A1Y2IPW3"/>
<dbReference type="EMBL" id="KZ084104">
    <property type="protein sequence ID" value="OSD02664.1"/>
    <property type="molecule type" value="Genomic_DNA"/>
</dbReference>
<organism evidence="1 2">
    <name type="scientific">Trametes coccinea (strain BRFM310)</name>
    <name type="common">Pycnoporus coccineus</name>
    <dbReference type="NCBI Taxonomy" id="1353009"/>
    <lineage>
        <taxon>Eukaryota</taxon>
        <taxon>Fungi</taxon>
        <taxon>Dikarya</taxon>
        <taxon>Basidiomycota</taxon>
        <taxon>Agaricomycotina</taxon>
        <taxon>Agaricomycetes</taxon>
        <taxon>Polyporales</taxon>
        <taxon>Polyporaceae</taxon>
        <taxon>Trametes</taxon>
    </lineage>
</organism>
<reference evidence="1 2" key="1">
    <citation type="journal article" date="2015" name="Biotechnol. Biofuels">
        <title>Enhanced degradation of softwood versus hardwood by the white-rot fungus Pycnoporus coccineus.</title>
        <authorList>
            <person name="Couturier M."/>
            <person name="Navarro D."/>
            <person name="Chevret D."/>
            <person name="Henrissat B."/>
            <person name="Piumi F."/>
            <person name="Ruiz-Duenas F.J."/>
            <person name="Martinez A.T."/>
            <person name="Grigoriev I.V."/>
            <person name="Riley R."/>
            <person name="Lipzen A."/>
            <person name="Berrin J.G."/>
            <person name="Master E.R."/>
            <person name="Rosso M.N."/>
        </authorList>
    </citation>
    <scope>NUCLEOTIDE SEQUENCE [LARGE SCALE GENOMIC DNA]</scope>
    <source>
        <strain evidence="1 2">BRFM310</strain>
    </source>
</reference>
<dbReference type="OrthoDB" id="37659at2759"/>
<evidence type="ECO:0000313" key="2">
    <source>
        <dbReference type="Proteomes" id="UP000193067"/>
    </source>
</evidence>
<gene>
    <name evidence="1" type="ORF">PYCCODRAFT_331380</name>
</gene>
<dbReference type="Proteomes" id="UP000193067">
    <property type="component" value="Unassembled WGS sequence"/>
</dbReference>
<evidence type="ECO:0000313" key="1">
    <source>
        <dbReference type="EMBL" id="OSD02664.1"/>
    </source>
</evidence>
<accession>A0A1Y2IPW3</accession>
<proteinExistence type="predicted"/>
<keyword evidence="2" id="KW-1185">Reference proteome</keyword>
<name>A0A1Y2IPW3_TRAC3</name>
<protein>
    <submittedName>
        <fullName evidence="1">Uncharacterized protein</fullName>
    </submittedName>
</protein>
<sequence>MSSVIQSYSSIPGPPGHLTQVSLTYHCPPNSSFTPVTVLQMGEGTSEVPMPEQGRANSTGLPPIDMSWCFPDPDTSLTVYVLVSAPIDVTKFDPRDLHWSLSWEVQPNVWRHINVLYHERSDQPAPNPRLVFWGPLTKMGDIAISGERRVPVAVMTREMRKRIEELAWTVPVIYPNGQWNCQNWLVDLLGRMQDCGLITDEILNKAIDGARNAHVSENAK</sequence>